<evidence type="ECO:0000313" key="1">
    <source>
        <dbReference type="EMBL" id="AHG88074.1"/>
    </source>
</evidence>
<protein>
    <submittedName>
        <fullName evidence="1">Uncharacterized protein</fullName>
    </submittedName>
</protein>
<dbReference type="InParanoid" id="W0RAD4"/>
<accession>W0RAD4</accession>
<dbReference type="HOGENOM" id="CLU_1303838_0_0_0"/>
<name>W0RAD4_9BACT</name>
<dbReference type="AlphaFoldDB" id="W0RAD4"/>
<organism evidence="1 2">
    <name type="scientific">Gemmatirosa kalamazoonensis</name>
    <dbReference type="NCBI Taxonomy" id="861299"/>
    <lineage>
        <taxon>Bacteria</taxon>
        <taxon>Pseudomonadati</taxon>
        <taxon>Gemmatimonadota</taxon>
        <taxon>Gemmatimonadia</taxon>
        <taxon>Gemmatimonadales</taxon>
        <taxon>Gemmatimonadaceae</taxon>
        <taxon>Gemmatirosa</taxon>
    </lineage>
</organism>
<dbReference type="Proteomes" id="UP000019151">
    <property type="component" value="Chromosome"/>
</dbReference>
<evidence type="ECO:0000313" key="2">
    <source>
        <dbReference type="Proteomes" id="UP000019151"/>
    </source>
</evidence>
<sequence length="179" mass="19766">MFLLITGASGVGKTTVRRLVQGGFARVLDATELSDVAGPPQATPSWRQHAVEHAVQRALAAQRAGRHFLLCGDPLAPAELLAAPSAARLKGLAVCLLDASEDAHRRRLFLRGDTPADMARHVAFADWLRAHVVDAARPPRWTTQVIDTSELRDYEVAARAWLWMRRVIGLRARLRVARR</sequence>
<dbReference type="eggNOG" id="ENOG50332VV">
    <property type="taxonomic scope" value="Bacteria"/>
</dbReference>
<dbReference type="STRING" id="861299.J421_0537"/>
<dbReference type="InterPro" id="IPR027417">
    <property type="entry name" value="P-loop_NTPase"/>
</dbReference>
<dbReference type="KEGG" id="gba:J421_0537"/>
<proteinExistence type="predicted"/>
<dbReference type="OrthoDB" id="5060899at2"/>
<dbReference type="RefSeq" id="WP_025409619.1">
    <property type="nucleotide sequence ID" value="NZ_CP007128.1"/>
</dbReference>
<dbReference type="EMBL" id="CP007128">
    <property type="protein sequence ID" value="AHG88074.1"/>
    <property type="molecule type" value="Genomic_DNA"/>
</dbReference>
<reference evidence="1 2" key="1">
    <citation type="journal article" date="2014" name="Genome Announc.">
        <title>Genome Sequence and Methylome of Soil Bacterium Gemmatirosa kalamazoonensis KBS708T, a Member of the Rarely Cultivated Gemmatimonadetes Phylum.</title>
        <authorList>
            <person name="Debruyn J.M."/>
            <person name="Radosevich M."/>
            <person name="Wommack K.E."/>
            <person name="Polson S.W."/>
            <person name="Hauser L.J."/>
            <person name="Fawaz M.N."/>
            <person name="Korlach J."/>
            <person name="Tsai Y.C."/>
        </authorList>
    </citation>
    <scope>NUCLEOTIDE SEQUENCE [LARGE SCALE GENOMIC DNA]</scope>
    <source>
        <strain evidence="1 2">KBS708</strain>
    </source>
</reference>
<keyword evidence="2" id="KW-1185">Reference proteome</keyword>
<dbReference type="SUPFAM" id="SSF52540">
    <property type="entry name" value="P-loop containing nucleoside triphosphate hydrolases"/>
    <property type="match status" value="1"/>
</dbReference>
<gene>
    <name evidence="1" type="ORF">J421_0537</name>
</gene>
<dbReference type="Gene3D" id="3.40.50.300">
    <property type="entry name" value="P-loop containing nucleotide triphosphate hydrolases"/>
    <property type="match status" value="1"/>
</dbReference>